<evidence type="ECO:0000256" key="2">
    <source>
        <dbReference type="ARBA" id="ARBA00008056"/>
    </source>
</evidence>
<gene>
    <name evidence="8" type="primary">LOC123126284</name>
</gene>
<feature type="domain" description="Fe2OG dioxygenase" evidence="7">
    <location>
        <begin position="219"/>
        <end position="328"/>
    </location>
</feature>
<dbReference type="Gramene" id="TraesCS5D03G1220600.1">
    <property type="protein sequence ID" value="TraesCS5D03G1220600.1.CDS1"/>
    <property type="gene ID" value="TraesCS5D03G1220600"/>
</dbReference>
<evidence type="ECO:0000259" key="7">
    <source>
        <dbReference type="PROSITE" id="PS51471"/>
    </source>
</evidence>
<comment type="similarity">
    <text evidence="2 6">Belongs to the iron/ascorbate-dependent oxidoreductase family.</text>
</comment>
<dbReference type="PANTHER" id="PTHR10209:SF432">
    <property type="entry name" value="NON-HAEM DIOXYGENASE N-TERMINAL DOMAIN-CONTAINING PROTEIN"/>
    <property type="match status" value="1"/>
</dbReference>
<dbReference type="InterPro" id="IPR026992">
    <property type="entry name" value="DIOX_N"/>
</dbReference>
<proteinExistence type="inferred from homology"/>
<dbReference type="Pfam" id="PF14226">
    <property type="entry name" value="DIOX_N"/>
    <property type="match status" value="1"/>
</dbReference>
<dbReference type="AlphaFoldDB" id="A0A3B6N2W4"/>
<dbReference type="SUPFAM" id="SSF51197">
    <property type="entry name" value="Clavaminate synthase-like"/>
    <property type="match status" value="1"/>
</dbReference>
<evidence type="ECO:0000256" key="6">
    <source>
        <dbReference type="RuleBase" id="RU003682"/>
    </source>
</evidence>
<evidence type="ECO:0000256" key="3">
    <source>
        <dbReference type="ARBA" id="ARBA00022723"/>
    </source>
</evidence>
<evidence type="ECO:0000256" key="4">
    <source>
        <dbReference type="ARBA" id="ARBA00023002"/>
    </source>
</evidence>
<accession>A0A3B6N2W4</accession>
<dbReference type="InterPro" id="IPR044861">
    <property type="entry name" value="IPNS-like_FE2OG_OXY"/>
</dbReference>
<dbReference type="InterPro" id="IPR005123">
    <property type="entry name" value="Oxoglu/Fe-dep_dioxygenase_dom"/>
</dbReference>
<comment type="cofactor">
    <cofactor evidence="1">
        <name>Fe cation</name>
        <dbReference type="ChEBI" id="CHEBI:24875"/>
    </cofactor>
</comment>
<dbReference type="OrthoDB" id="288590at2759"/>
<evidence type="ECO:0000256" key="5">
    <source>
        <dbReference type="ARBA" id="ARBA00023004"/>
    </source>
</evidence>
<evidence type="ECO:0000313" key="8">
    <source>
        <dbReference type="EnsemblPlants" id="TraesCS5D02G555200.1.cds1"/>
    </source>
</evidence>
<dbReference type="Pfam" id="PF03171">
    <property type="entry name" value="2OG-FeII_Oxy"/>
    <property type="match status" value="1"/>
</dbReference>
<dbReference type="RefSeq" id="XP_044402581.1">
    <property type="nucleotide sequence ID" value="XM_044546646.1"/>
</dbReference>
<name>A0A3B6N2W4_WHEAT</name>
<keyword evidence="5 6" id="KW-0408">Iron</keyword>
<dbReference type="STRING" id="4565.A0A3B6N2W4"/>
<reference evidence="8" key="2">
    <citation type="submission" date="2018-10" db="UniProtKB">
        <authorList>
            <consortium name="EnsemblPlants"/>
        </authorList>
    </citation>
    <scope>IDENTIFICATION</scope>
</reference>
<evidence type="ECO:0000313" key="9">
    <source>
        <dbReference type="Proteomes" id="UP000019116"/>
    </source>
</evidence>
<reference evidence="8" key="1">
    <citation type="submission" date="2018-08" db="EMBL/GenBank/DDBJ databases">
        <authorList>
            <person name="Rossello M."/>
        </authorList>
    </citation>
    <scope>NUCLEOTIDE SEQUENCE [LARGE SCALE GENOMIC DNA]</scope>
    <source>
        <strain evidence="8">cv. Chinese Spring</strain>
    </source>
</reference>
<sequence length="369" mass="39398">MATEGQSGGGGANSGEGRSFVDANRLRDLQAFDDTRAGAKGLADAGVRHVPAIFHHHPDALAPHAVSTRVAIPVIDLSGRRAEVVAAVKEAAETVGLFQVVAHGVPEAAMAGMLAAVRQFHEEPVEAKARYYTRDAGRSVRYNCNTDLFQAPAARWRDTLYLDDPDKLAAEEPLPPACSGIVPRYTLLMRQLGRSLFGLLSEALGVRRGHLEEQAGCMEAVTMFAHYYPACPQPELTLGAGRHSDPSFATVLLQDSVGGLQVLVEEEEEGGSGPAWVDVPVVPGALVVNVGDFLQLVSNGRFHNVLHRVVAKDVGPRISVACFFRANGATVCAPVVDAGSGSQARYRTVTAEELLGSPRAQNRLRDLRL</sequence>
<dbReference type="InterPro" id="IPR027443">
    <property type="entry name" value="IPNS-like_sf"/>
</dbReference>
<dbReference type="GO" id="GO:0051213">
    <property type="term" value="F:dioxygenase activity"/>
    <property type="evidence" value="ECO:0007669"/>
    <property type="project" value="UniProtKB-ARBA"/>
</dbReference>
<dbReference type="FunFam" id="2.60.120.330:FF:000005">
    <property type="entry name" value="1-aminocyclopropane-1-carboxylate oxidase homolog 1"/>
    <property type="match status" value="1"/>
</dbReference>
<dbReference type="Proteomes" id="UP000019116">
    <property type="component" value="Chromosome 5D"/>
</dbReference>
<keyword evidence="4 6" id="KW-0560">Oxidoreductase</keyword>
<organism evidence="8">
    <name type="scientific">Triticum aestivum</name>
    <name type="common">Wheat</name>
    <dbReference type="NCBI Taxonomy" id="4565"/>
    <lineage>
        <taxon>Eukaryota</taxon>
        <taxon>Viridiplantae</taxon>
        <taxon>Streptophyta</taxon>
        <taxon>Embryophyta</taxon>
        <taxon>Tracheophyta</taxon>
        <taxon>Spermatophyta</taxon>
        <taxon>Magnoliopsida</taxon>
        <taxon>Liliopsida</taxon>
        <taxon>Poales</taxon>
        <taxon>Poaceae</taxon>
        <taxon>BOP clade</taxon>
        <taxon>Pooideae</taxon>
        <taxon>Triticodae</taxon>
        <taxon>Triticeae</taxon>
        <taxon>Triticinae</taxon>
        <taxon>Triticum</taxon>
    </lineage>
</organism>
<dbReference type="Gramene" id="TraesCS5D02G555200.1">
    <property type="protein sequence ID" value="TraesCS5D02G555200.1.cds1"/>
    <property type="gene ID" value="TraesCS5D02G555200"/>
</dbReference>
<dbReference type="GeneID" id="123126284"/>
<dbReference type="SMR" id="A0A3B6N2W4"/>
<dbReference type="PROSITE" id="PS51471">
    <property type="entry name" value="FE2OG_OXY"/>
    <property type="match status" value="1"/>
</dbReference>
<dbReference type="GO" id="GO:0046872">
    <property type="term" value="F:metal ion binding"/>
    <property type="evidence" value="ECO:0007669"/>
    <property type="project" value="UniProtKB-KW"/>
</dbReference>
<keyword evidence="9" id="KW-1185">Reference proteome</keyword>
<dbReference type="KEGG" id="taes:123126284"/>
<evidence type="ECO:0000256" key="1">
    <source>
        <dbReference type="ARBA" id="ARBA00001962"/>
    </source>
</evidence>
<dbReference type="EnsemblPlants" id="TraesCS5D02G555200.1">
    <property type="protein sequence ID" value="TraesCS5D02G555200.1.cds1"/>
    <property type="gene ID" value="TraesCS5D02G555200"/>
</dbReference>
<dbReference type="PANTHER" id="PTHR10209">
    <property type="entry name" value="OXIDOREDUCTASE, 2OG-FE II OXYGENASE FAMILY PROTEIN"/>
    <property type="match status" value="1"/>
</dbReference>
<dbReference type="Gene3D" id="2.60.120.330">
    <property type="entry name" value="B-lactam Antibiotic, Isopenicillin N Synthase, Chain"/>
    <property type="match status" value="1"/>
</dbReference>
<protein>
    <recommendedName>
        <fullName evidence="7">Fe2OG dioxygenase domain-containing protein</fullName>
    </recommendedName>
</protein>
<dbReference type="OMA" id="KARYYTR"/>
<keyword evidence="3 6" id="KW-0479">Metal-binding</keyword>